<sequence length="71" mass="7484">MLDLVARGEAVSPRDSRYPTQTPGAPSPRSPLRRAHKAGGGGVFCYPAPSVAPRGATKRLEAREPPDGCSR</sequence>
<dbReference type="EMBL" id="JANPWB010000003">
    <property type="protein sequence ID" value="KAJ1196682.1"/>
    <property type="molecule type" value="Genomic_DNA"/>
</dbReference>
<proteinExistence type="predicted"/>
<organism evidence="2 3">
    <name type="scientific">Pleurodeles waltl</name>
    <name type="common">Iberian ribbed newt</name>
    <dbReference type="NCBI Taxonomy" id="8319"/>
    <lineage>
        <taxon>Eukaryota</taxon>
        <taxon>Metazoa</taxon>
        <taxon>Chordata</taxon>
        <taxon>Craniata</taxon>
        <taxon>Vertebrata</taxon>
        <taxon>Euteleostomi</taxon>
        <taxon>Amphibia</taxon>
        <taxon>Batrachia</taxon>
        <taxon>Caudata</taxon>
        <taxon>Salamandroidea</taxon>
        <taxon>Salamandridae</taxon>
        <taxon>Pleurodelinae</taxon>
        <taxon>Pleurodeles</taxon>
    </lineage>
</organism>
<gene>
    <name evidence="2" type="ORF">NDU88_000548</name>
</gene>
<evidence type="ECO:0000256" key="1">
    <source>
        <dbReference type="SAM" id="MobiDB-lite"/>
    </source>
</evidence>
<dbReference type="AlphaFoldDB" id="A0AAV7V9B2"/>
<protein>
    <submittedName>
        <fullName evidence="2">Uncharacterized protein</fullName>
    </submittedName>
</protein>
<name>A0AAV7V9B2_PLEWA</name>
<reference evidence="2" key="1">
    <citation type="journal article" date="2022" name="bioRxiv">
        <title>Sequencing and chromosome-scale assembly of the giantPleurodeles waltlgenome.</title>
        <authorList>
            <person name="Brown T."/>
            <person name="Elewa A."/>
            <person name="Iarovenko S."/>
            <person name="Subramanian E."/>
            <person name="Araus A.J."/>
            <person name="Petzold A."/>
            <person name="Susuki M."/>
            <person name="Suzuki K.-i.T."/>
            <person name="Hayashi T."/>
            <person name="Toyoda A."/>
            <person name="Oliveira C."/>
            <person name="Osipova E."/>
            <person name="Leigh N.D."/>
            <person name="Simon A."/>
            <person name="Yun M.H."/>
        </authorList>
    </citation>
    <scope>NUCLEOTIDE SEQUENCE</scope>
    <source>
        <strain evidence="2">20211129_DDA</strain>
        <tissue evidence="2">Liver</tissue>
    </source>
</reference>
<evidence type="ECO:0000313" key="2">
    <source>
        <dbReference type="EMBL" id="KAJ1196682.1"/>
    </source>
</evidence>
<dbReference type="Proteomes" id="UP001066276">
    <property type="component" value="Chromosome 2_1"/>
</dbReference>
<keyword evidence="3" id="KW-1185">Reference proteome</keyword>
<evidence type="ECO:0000313" key="3">
    <source>
        <dbReference type="Proteomes" id="UP001066276"/>
    </source>
</evidence>
<feature type="region of interest" description="Disordered" evidence="1">
    <location>
        <begin position="1"/>
        <end position="71"/>
    </location>
</feature>
<accession>A0AAV7V9B2</accession>
<comment type="caution">
    <text evidence="2">The sequence shown here is derived from an EMBL/GenBank/DDBJ whole genome shotgun (WGS) entry which is preliminary data.</text>
</comment>
<feature type="compositionally biased region" description="Basic and acidic residues" evidence="1">
    <location>
        <begin position="58"/>
        <end position="71"/>
    </location>
</feature>